<comment type="caution">
    <text evidence="2">The sequence shown here is derived from an EMBL/GenBank/DDBJ whole genome shotgun (WGS) entry which is preliminary data.</text>
</comment>
<dbReference type="Pfam" id="PF12728">
    <property type="entry name" value="HTH_17"/>
    <property type="match status" value="1"/>
</dbReference>
<sequence length="67" mass="7211">MSTVLPKLHTINATADALKVSRATIYRLAREGKLVRIQLGENSSRITDDSIRAFLVASMVATASSGH</sequence>
<gene>
    <name evidence="2" type="ORF">C7402_1179</name>
</gene>
<accession>A0ABX5KDS0</accession>
<name>A0ABX5KDS0_9BURK</name>
<dbReference type="Proteomes" id="UP000245712">
    <property type="component" value="Unassembled WGS sequence"/>
</dbReference>
<dbReference type="InterPro" id="IPR041657">
    <property type="entry name" value="HTH_17"/>
</dbReference>
<proteinExistence type="predicted"/>
<organism evidence="2 3">
    <name type="scientific">Paraburkholderia unamae</name>
    <dbReference type="NCBI Taxonomy" id="219649"/>
    <lineage>
        <taxon>Bacteria</taxon>
        <taxon>Pseudomonadati</taxon>
        <taxon>Pseudomonadota</taxon>
        <taxon>Betaproteobacteria</taxon>
        <taxon>Burkholderiales</taxon>
        <taxon>Burkholderiaceae</taxon>
        <taxon>Paraburkholderia</taxon>
    </lineage>
</organism>
<feature type="domain" description="Helix-turn-helix" evidence="1">
    <location>
        <begin position="10"/>
        <end position="55"/>
    </location>
</feature>
<protein>
    <submittedName>
        <fullName evidence="2">Excisionase family DNA binding protein</fullName>
    </submittedName>
</protein>
<keyword evidence="3" id="KW-1185">Reference proteome</keyword>
<evidence type="ECO:0000313" key="3">
    <source>
        <dbReference type="Proteomes" id="UP000245712"/>
    </source>
</evidence>
<evidence type="ECO:0000259" key="1">
    <source>
        <dbReference type="Pfam" id="PF12728"/>
    </source>
</evidence>
<reference evidence="2 3" key="1">
    <citation type="submission" date="2018-05" db="EMBL/GenBank/DDBJ databases">
        <title>Genomic Encyclopedia of Type Strains, Phase IV (KMG-V): Genome sequencing to study the core and pangenomes of soil and plant-associated prokaryotes.</title>
        <authorList>
            <person name="Whitman W."/>
        </authorList>
    </citation>
    <scope>NUCLEOTIDE SEQUENCE [LARGE SCALE GENOMIC DNA]</scope>
    <source>
        <strain evidence="2 3">SCZa-39</strain>
    </source>
</reference>
<evidence type="ECO:0000313" key="2">
    <source>
        <dbReference type="EMBL" id="PVX75597.1"/>
    </source>
</evidence>
<dbReference type="EMBL" id="QEOB01000017">
    <property type="protein sequence ID" value="PVX75597.1"/>
    <property type="molecule type" value="Genomic_DNA"/>
</dbReference>
<dbReference type="RefSeq" id="WP_116613315.1">
    <property type="nucleotide sequence ID" value="NZ_QEOB01000017.1"/>
</dbReference>